<evidence type="ECO:0000256" key="2">
    <source>
        <dbReference type="SAM" id="Phobius"/>
    </source>
</evidence>
<dbReference type="EnsemblMetazoa" id="HelroT167579">
    <property type="protein sequence ID" value="HelroP167579"/>
    <property type="gene ID" value="HelroG167579"/>
</dbReference>
<dbReference type="EMBL" id="AMQM01002808">
    <property type="status" value="NOT_ANNOTATED_CDS"/>
    <property type="molecule type" value="Genomic_DNA"/>
</dbReference>
<proteinExistence type="predicted"/>
<organism evidence="4 5">
    <name type="scientific">Helobdella robusta</name>
    <name type="common">Californian leech</name>
    <dbReference type="NCBI Taxonomy" id="6412"/>
    <lineage>
        <taxon>Eukaryota</taxon>
        <taxon>Metazoa</taxon>
        <taxon>Spiralia</taxon>
        <taxon>Lophotrochozoa</taxon>
        <taxon>Annelida</taxon>
        <taxon>Clitellata</taxon>
        <taxon>Hirudinea</taxon>
        <taxon>Rhynchobdellida</taxon>
        <taxon>Glossiphoniidae</taxon>
        <taxon>Helobdella</taxon>
    </lineage>
</organism>
<reference evidence="4" key="3">
    <citation type="submission" date="2015-06" db="UniProtKB">
        <authorList>
            <consortium name="EnsemblMetazoa"/>
        </authorList>
    </citation>
    <scope>IDENTIFICATION</scope>
</reference>
<dbReference type="AlphaFoldDB" id="T1EZI6"/>
<dbReference type="InParanoid" id="T1EZI6"/>
<protein>
    <submittedName>
        <fullName evidence="3 4">Uncharacterized protein</fullName>
    </submittedName>
</protein>
<dbReference type="EMBL" id="KB095858">
    <property type="protein sequence ID" value="ESO11057.1"/>
    <property type="molecule type" value="Genomic_DNA"/>
</dbReference>
<accession>T1EZI6</accession>
<dbReference type="GeneID" id="20201986"/>
<feature type="region of interest" description="Disordered" evidence="1">
    <location>
        <begin position="1"/>
        <end position="23"/>
    </location>
</feature>
<reference evidence="3 5" key="2">
    <citation type="journal article" date="2013" name="Nature">
        <title>Insights into bilaterian evolution from three spiralian genomes.</title>
        <authorList>
            <person name="Simakov O."/>
            <person name="Marletaz F."/>
            <person name="Cho S.J."/>
            <person name="Edsinger-Gonzales E."/>
            <person name="Havlak P."/>
            <person name="Hellsten U."/>
            <person name="Kuo D.H."/>
            <person name="Larsson T."/>
            <person name="Lv J."/>
            <person name="Arendt D."/>
            <person name="Savage R."/>
            <person name="Osoegawa K."/>
            <person name="de Jong P."/>
            <person name="Grimwood J."/>
            <person name="Chapman J.A."/>
            <person name="Shapiro H."/>
            <person name="Aerts A."/>
            <person name="Otillar R.P."/>
            <person name="Terry A.Y."/>
            <person name="Boore J.L."/>
            <person name="Grigoriev I.V."/>
            <person name="Lindberg D.R."/>
            <person name="Seaver E.C."/>
            <person name="Weisblat D.A."/>
            <person name="Putnam N.H."/>
            <person name="Rokhsar D.S."/>
        </authorList>
    </citation>
    <scope>NUCLEOTIDE SEQUENCE</scope>
</reference>
<evidence type="ECO:0000313" key="4">
    <source>
        <dbReference type="EnsemblMetazoa" id="HelroP167579"/>
    </source>
</evidence>
<dbReference type="Proteomes" id="UP000015101">
    <property type="component" value="Unassembled WGS sequence"/>
</dbReference>
<gene>
    <name evidence="4" type="primary">20201986</name>
    <name evidence="3" type="ORF">HELRODRAFT_167579</name>
</gene>
<keyword evidence="2" id="KW-0472">Membrane</keyword>
<feature type="transmembrane region" description="Helical" evidence="2">
    <location>
        <begin position="202"/>
        <end position="224"/>
    </location>
</feature>
<evidence type="ECO:0000313" key="3">
    <source>
        <dbReference type="EMBL" id="ESO11057.1"/>
    </source>
</evidence>
<reference evidence="5" key="1">
    <citation type="submission" date="2012-12" db="EMBL/GenBank/DDBJ databases">
        <authorList>
            <person name="Hellsten U."/>
            <person name="Grimwood J."/>
            <person name="Chapman J.A."/>
            <person name="Shapiro H."/>
            <person name="Aerts A."/>
            <person name="Otillar R.P."/>
            <person name="Terry A.Y."/>
            <person name="Boore J.L."/>
            <person name="Simakov O."/>
            <person name="Marletaz F."/>
            <person name="Cho S.-J."/>
            <person name="Edsinger-Gonzales E."/>
            <person name="Havlak P."/>
            <person name="Kuo D.-H."/>
            <person name="Larsson T."/>
            <person name="Lv J."/>
            <person name="Arendt D."/>
            <person name="Savage R."/>
            <person name="Osoegawa K."/>
            <person name="de Jong P."/>
            <person name="Lindberg D.R."/>
            <person name="Seaver E.C."/>
            <person name="Weisblat D.A."/>
            <person name="Putnam N.H."/>
            <person name="Grigoriev I.V."/>
            <person name="Rokhsar D.S."/>
        </authorList>
    </citation>
    <scope>NUCLEOTIDE SEQUENCE</scope>
</reference>
<keyword evidence="5" id="KW-1185">Reference proteome</keyword>
<keyword evidence="2" id="KW-0812">Transmembrane</keyword>
<dbReference type="RefSeq" id="XP_009011326.1">
    <property type="nucleotide sequence ID" value="XM_009013078.1"/>
</dbReference>
<evidence type="ECO:0000313" key="5">
    <source>
        <dbReference type="Proteomes" id="UP000015101"/>
    </source>
</evidence>
<name>T1EZI6_HELRO</name>
<dbReference type="HOGENOM" id="CLU_1143619_0_0_1"/>
<evidence type="ECO:0000256" key="1">
    <source>
        <dbReference type="SAM" id="MobiDB-lite"/>
    </source>
</evidence>
<dbReference type="CTD" id="20201986"/>
<dbReference type="KEGG" id="hro:HELRODRAFT_167579"/>
<sequence>MTSQERMRKVRFQNEKEPDNSLVNSSDVQLKTLFAVECCNKNYNNNFGDFNQMILKEKSQNIVTWASDLPASSSDNQRNHHDANATAAQNPTELPCLVNNEVIRKIGDYDYLRTKNKQTGCTRKVENKAFATATAFNENGFHDDSHWENFNNNCLGCSEISLIKTKLSKLDDDMKKCMQSNMERLKAVTEQLLNDDKERNTLFLKNVETVCILATLLLALSLLIKNLRDQDISCNRDKNSSQA</sequence>
<keyword evidence="2" id="KW-1133">Transmembrane helix</keyword>